<feature type="domain" description="GOST seven transmembrane" evidence="2">
    <location>
        <begin position="74"/>
        <end position="178"/>
    </location>
</feature>
<proteinExistence type="predicted"/>
<comment type="caution">
    <text evidence="3">The sequence shown here is derived from an EMBL/GenBank/DDBJ whole genome shotgun (WGS) entry which is preliminary data.</text>
</comment>
<gene>
    <name evidence="3" type="ORF">CTAYLR_010124</name>
</gene>
<keyword evidence="1" id="KW-0812">Transmembrane</keyword>
<keyword evidence="1" id="KW-0472">Membrane</keyword>
<name>A0AAD7UHX4_9STRA</name>
<feature type="transmembrane region" description="Helical" evidence="1">
    <location>
        <begin position="227"/>
        <end position="248"/>
    </location>
</feature>
<keyword evidence="4" id="KW-1185">Reference proteome</keyword>
<protein>
    <recommendedName>
        <fullName evidence="2">GOST seven transmembrane domain-containing protein</fullName>
    </recommendedName>
</protein>
<dbReference type="EMBL" id="JAQMWT010000304">
    <property type="protein sequence ID" value="KAJ8605995.1"/>
    <property type="molecule type" value="Genomic_DNA"/>
</dbReference>
<dbReference type="AlphaFoldDB" id="A0AAD7UHX4"/>
<feature type="transmembrane region" description="Helical" evidence="1">
    <location>
        <begin position="200"/>
        <end position="221"/>
    </location>
</feature>
<evidence type="ECO:0000256" key="1">
    <source>
        <dbReference type="SAM" id="Phobius"/>
    </source>
</evidence>
<evidence type="ECO:0000313" key="3">
    <source>
        <dbReference type="EMBL" id="KAJ8605995.1"/>
    </source>
</evidence>
<keyword evidence="1" id="KW-1133">Transmembrane helix</keyword>
<feature type="transmembrane region" description="Helical" evidence="1">
    <location>
        <begin position="45"/>
        <end position="66"/>
    </location>
</feature>
<feature type="transmembrane region" description="Helical" evidence="1">
    <location>
        <begin position="86"/>
        <end position="106"/>
    </location>
</feature>
<dbReference type="InterPro" id="IPR053937">
    <property type="entry name" value="GOST_TM"/>
</dbReference>
<reference evidence="3" key="1">
    <citation type="submission" date="2023-01" db="EMBL/GenBank/DDBJ databases">
        <title>Metagenome sequencing of chrysophaentin producing Chrysophaeum taylorii.</title>
        <authorList>
            <person name="Davison J."/>
            <person name="Bewley C."/>
        </authorList>
    </citation>
    <scope>NUCLEOTIDE SEQUENCE</scope>
    <source>
        <strain evidence="3">NIES-1699</strain>
    </source>
</reference>
<feature type="transmembrane region" description="Helical" evidence="1">
    <location>
        <begin position="113"/>
        <end position="133"/>
    </location>
</feature>
<evidence type="ECO:0000313" key="4">
    <source>
        <dbReference type="Proteomes" id="UP001230188"/>
    </source>
</evidence>
<accession>A0AAD7UHX4</accession>
<dbReference type="Pfam" id="PF06814">
    <property type="entry name" value="GOST_TM"/>
    <property type="match status" value="1"/>
</dbReference>
<evidence type="ECO:0000259" key="2">
    <source>
        <dbReference type="Pfam" id="PF06814"/>
    </source>
</evidence>
<sequence length="304" mass="33113">MAPCSCRECVRAIDVGRLVAVAAMSFRASAMKTVLQRDERSLRRLVLVACATALVDATTWVATSIVHDNYYYVLVAVLATETARRFSTLLVVLLVSLGFGVVRTALGTCAKATLVLLTLAFLACRVAVLLTRGDDVVGCHCGESTTVFFRLEAAVNIFFLIWSLCGFRGTVRAIRLSQALNDEVVDETVTDRYLSLRRNIFLLLLSASALYCGREWIVAWPARLDCLLGAGVLVKLFDLALLCCLCIFTHPLDCLRPRGSSDASSAGISLARIVNPRAYPRKLSDAEDSPAILALPRPLRDPSV</sequence>
<feature type="transmembrane region" description="Helical" evidence="1">
    <location>
        <begin position="153"/>
        <end position="171"/>
    </location>
</feature>
<dbReference type="Proteomes" id="UP001230188">
    <property type="component" value="Unassembled WGS sequence"/>
</dbReference>
<organism evidence="3 4">
    <name type="scientific">Chrysophaeum taylorii</name>
    <dbReference type="NCBI Taxonomy" id="2483200"/>
    <lineage>
        <taxon>Eukaryota</taxon>
        <taxon>Sar</taxon>
        <taxon>Stramenopiles</taxon>
        <taxon>Ochrophyta</taxon>
        <taxon>Pelagophyceae</taxon>
        <taxon>Pelagomonadales</taxon>
        <taxon>Pelagomonadaceae</taxon>
        <taxon>Chrysophaeum</taxon>
    </lineage>
</organism>